<dbReference type="AlphaFoldDB" id="A0A358E079"/>
<dbReference type="InterPro" id="IPR029787">
    <property type="entry name" value="Nucleotide_cyclase"/>
</dbReference>
<dbReference type="PROSITE" id="PS50887">
    <property type="entry name" value="GGDEF"/>
    <property type="match status" value="1"/>
</dbReference>
<organism evidence="6 7">
    <name type="scientific">Alteromonas australica</name>
    <dbReference type="NCBI Taxonomy" id="589873"/>
    <lineage>
        <taxon>Bacteria</taxon>
        <taxon>Pseudomonadati</taxon>
        <taxon>Pseudomonadota</taxon>
        <taxon>Gammaproteobacteria</taxon>
        <taxon>Alteromonadales</taxon>
        <taxon>Alteromonadaceae</taxon>
        <taxon>Alteromonas/Salinimonas group</taxon>
        <taxon>Alteromonas</taxon>
    </lineage>
</organism>
<dbReference type="PANTHER" id="PTHR45138">
    <property type="entry name" value="REGULATORY COMPONENTS OF SENSORY TRANSDUCTION SYSTEM"/>
    <property type="match status" value="1"/>
</dbReference>
<dbReference type="InterPro" id="IPR050469">
    <property type="entry name" value="Diguanylate_Cyclase"/>
</dbReference>
<keyword evidence="3" id="KW-1133">Transmembrane helix</keyword>
<comment type="caution">
    <text evidence="6">The sequence shown here is derived from an EMBL/GenBank/DDBJ whole genome shotgun (WGS) entry which is preliminary data.</text>
</comment>
<dbReference type="GO" id="GO:1902201">
    <property type="term" value="P:negative regulation of bacterial-type flagellum-dependent cell motility"/>
    <property type="evidence" value="ECO:0007669"/>
    <property type="project" value="TreeGrafter"/>
</dbReference>
<evidence type="ECO:0000313" key="7">
    <source>
        <dbReference type="Proteomes" id="UP000264779"/>
    </source>
</evidence>
<evidence type="ECO:0000256" key="3">
    <source>
        <dbReference type="SAM" id="Phobius"/>
    </source>
</evidence>
<evidence type="ECO:0000313" key="6">
    <source>
        <dbReference type="EMBL" id="HBU51931.1"/>
    </source>
</evidence>
<dbReference type="NCBIfam" id="TIGR00254">
    <property type="entry name" value="GGDEF"/>
    <property type="match status" value="1"/>
</dbReference>
<comment type="catalytic activity">
    <reaction evidence="2">
        <text>2 GTP = 3',3'-c-di-GMP + 2 diphosphate</text>
        <dbReference type="Rhea" id="RHEA:24898"/>
        <dbReference type="ChEBI" id="CHEBI:33019"/>
        <dbReference type="ChEBI" id="CHEBI:37565"/>
        <dbReference type="ChEBI" id="CHEBI:58805"/>
        <dbReference type="EC" id="2.7.7.65"/>
    </reaction>
</comment>
<dbReference type="PANTHER" id="PTHR45138:SF9">
    <property type="entry name" value="DIGUANYLATE CYCLASE DGCM-RELATED"/>
    <property type="match status" value="1"/>
</dbReference>
<evidence type="ECO:0000259" key="5">
    <source>
        <dbReference type="PROSITE" id="PS50887"/>
    </source>
</evidence>
<dbReference type="EC" id="2.7.7.65" evidence="1"/>
<evidence type="ECO:0000256" key="1">
    <source>
        <dbReference type="ARBA" id="ARBA00012528"/>
    </source>
</evidence>
<keyword evidence="3" id="KW-0812">Transmembrane</keyword>
<proteinExistence type="predicted"/>
<dbReference type="SMART" id="SM00267">
    <property type="entry name" value="GGDEF"/>
    <property type="match status" value="1"/>
</dbReference>
<feature type="chain" id="PRO_5016818742" description="diguanylate cyclase" evidence="4">
    <location>
        <begin position="32"/>
        <end position="660"/>
    </location>
</feature>
<evidence type="ECO:0000256" key="2">
    <source>
        <dbReference type="ARBA" id="ARBA00034247"/>
    </source>
</evidence>
<dbReference type="EMBL" id="DONK01000174">
    <property type="protein sequence ID" value="HBU51931.1"/>
    <property type="molecule type" value="Genomic_DNA"/>
</dbReference>
<dbReference type="InterPro" id="IPR043128">
    <property type="entry name" value="Rev_trsase/Diguanyl_cyclase"/>
</dbReference>
<dbReference type="SUPFAM" id="SSF55073">
    <property type="entry name" value="Nucleotide cyclase"/>
    <property type="match status" value="1"/>
</dbReference>
<protein>
    <recommendedName>
        <fullName evidence="1">diguanylate cyclase</fullName>
        <ecNumber evidence="1">2.7.7.65</ecNumber>
    </recommendedName>
</protein>
<accession>A0A358E079</accession>
<name>A0A358E079_9ALTE</name>
<dbReference type="Gene3D" id="3.30.70.270">
    <property type="match status" value="1"/>
</dbReference>
<reference evidence="6 7" key="1">
    <citation type="journal article" date="2018" name="Nat. Biotechnol.">
        <title>A standardized bacterial taxonomy based on genome phylogeny substantially revises the tree of life.</title>
        <authorList>
            <person name="Parks D.H."/>
            <person name="Chuvochina M."/>
            <person name="Waite D.W."/>
            <person name="Rinke C."/>
            <person name="Skarshewski A."/>
            <person name="Chaumeil P.A."/>
            <person name="Hugenholtz P."/>
        </authorList>
    </citation>
    <scope>NUCLEOTIDE SEQUENCE [LARGE SCALE GENOMIC DNA]</scope>
    <source>
        <strain evidence="6">UBA11621</strain>
    </source>
</reference>
<dbReference type="InterPro" id="IPR000160">
    <property type="entry name" value="GGDEF_dom"/>
</dbReference>
<dbReference type="Proteomes" id="UP000264779">
    <property type="component" value="Unassembled WGS sequence"/>
</dbReference>
<dbReference type="Pfam" id="PF00990">
    <property type="entry name" value="GGDEF"/>
    <property type="match status" value="1"/>
</dbReference>
<gene>
    <name evidence="6" type="ORF">DEB45_11785</name>
</gene>
<feature type="transmembrane region" description="Helical" evidence="3">
    <location>
        <begin position="463"/>
        <end position="483"/>
    </location>
</feature>
<keyword evidence="3" id="KW-0472">Membrane</keyword>
<feature type="domain" description="GGDEF" evidence="5">
    <location>
        <begin position="519"/>
        <end position="652"/>
    </location>
</feature>
<sequence length="660" mass="75562">MYAPCCHLKIKFRPYLILFLALVFSAFPTTANINQTAEEEKFRQLGNLVNTVVYMWNSPFGLSNDEITSLIIKSNIQQDSSTLGSVIRAVLYEITATNSDTPRLPIEPIGSVSASDWKYVKEINVKRYVALRALFILSQAANRYVENSERLKHSIPQLYVLKKEALETGEPEAAAVASIWLAMEYSELNPMKAVVELEYALPYLLPFDEEYSLETILDKKLAHSWLADAYVSLNIVNRALKHQQYALEEVKKHSELNAYHFTGVVNAFVQLREFDKAIEMAEEAKQVSKENLSLEQTLYSLWLQTNIYLQRNTTLDRANILSLTENLAKYKDVQLPNSIAPAYEELSAIRAAIVGSEKEFENTIYRYVSTMNERATSSFYDTPIQLNKHQQLRNIYKLRGDFEKALFHQQEYENLLVQSRNLPEQLDNLVNDSPLERDITISKLQRLALNKDKQNLALKAERLQAILFGVVAALTTLLLFWFWRGQRSKAKLGDIDDLTGAFTRRAMFRAVSKPMSSKVASCLVLIDLDHFKRINDRFGHVVGDEVLSTFGRVTRERIRKTDTFCRYGGEEFLLCLHDTNEDNAATLLKDIKRSMELHTHWQATDEVFSVSFSAGVVEIKGEKNIEKIIKACDHLLYKAKNAGRGKIETLSIQRYFTEQV</sequence>
<dbReference type="GO" id="GO:0043709">
    <property type="term" value="P:cell adhesion involved in single-species biofilm formation"/>
    <property type="evidence" value="ECO:0007669"/>
    <property type="project" value="TreeGrafter"/>
</dbReference>
<feature type="signal peptide" evidence="4">
    <location>
        <begin position="1"/>
        <end position="31"/>
    </location>
</feature>
<dbReference type="GO" id="GO:0005886">
    <property type="term" value="C:plasma membrane"/>
    <property type="evidence" value="ECO:0007669"/>
    <property type="project" value="TreeGrafter"/>
</dbReference>
<keyword evidence="4" id="KW-0732">Signal</keyword>
<dbReference type="CDD" id="cd01949">
    <property type="entry name" value="GGDEF"/>
    <property type="match status" value="1"/>
</dbReference>
<evidence type="ECO:0000256" key="4">
    <source>
        <dbReference type="SAM" id="SignalP"/>
    </source>
</evidence>
<dbReference type="GO" id="GO:0052621">
    <property type="term" value="F:diguanylate cyclase activity"/>
    <property type="evidence" value="ECO:0007669"/>
    <property type="project" value="UniProtKB-EC"/>
</dbReference>